<protein>
    <submittedName>
        <fullName evidence="2">DUF2842 domain-containing protein</fullName>
    </submittedName>
</protein>
<feature type="transmembrane region" description="Helical" evidence="1">
    <location>
        <begin position="28"/>
        <end position="49"/>
    </location>
</feature>
<name>A0A7G9SL78_9SPHN</name>
<dbReference type="EMBL" id="CP060718">
    <property type="protein sequence ID" value="QNN68603.1"/>
    <property type="molecule type" value="Genomic_DNA"/>
</dbReference>
<dbReference type="KEGG" id="slut:H9L13_08905"/>
<dbReference type="InterPro" id="IPR021265">
    <property type="entry name" value="DUF2842"/>
</dbReference>
<keyword evidence="1" id="KW-1133">Transmembrane helix</keyword>
<dbReference type="Pfam" id="PF11003">
    <property type="entry name" value="DUF2842"/>
    <property type="match status" value="1"/>
</dbReference>
<dbReference type="AlphaFoldDB" id="A0A7G9SL78"/>
<organism evidence="2 3">
    <name type="scientific">Sphingomonas lutea</name>
    <dbReference type="NCBI Taxonomy" id="1045317"/>
    <lineage>
        <taxon>Bacteria</taxon>
        <taxon>Pseudomonadati</taxon>
        <taxon>Pseudomonadota</taxon>
        <taxon>Alphaproteobacteria</taxon>
        <taxon>Sphingomonadales</taxon>
        <taxon>Sphingomonadaceae</taxon>
        <taxon>Sphingomonas</taxon>
    </lineage>
</organism>
<keyword evidence="1" id="KW-0472">Membrane</keyword>
<keyword evidence="3" id="KW-1185">Reference proteome</keyword>
<keyword evidence="1" id="KW-0812">Transmembrane</keyword>
<gene>
    <name evidence="2" type="ORF">H9L13_08905</name>
</gene>
<evidence type="ECO:0000313" key="2">
    <source>
        <dbReference type="EMBL" id="QNN68603.1"/>
    </source>
</evidence>
<evidence type="ECO:0000313" key="3">
    <source>
        <dbReference type="Proteomes" id="UP000515971"/>
    </source>
</evidence>
<evidence type="ECO:0000256" key="1">
    <source>
        <dbReference type="SAM" id="Phobius"/>
    </source>
</evidence>
<dbReference type="Proteomes" id="UP000515971">
    <property type="component" value="Chromosome"/>
</dbReference>
<proteinExistence type="predicted"/>
<reference evidence="2 3" key="1">
    <citation type="submission" date="2020-08" db="EMBL/GenBank/DDBJ databases">
        <title>Genome sequence of Sphingomonas lutea KCTC 23642T.</title>
        <authorList>
            <person name="Hyun D.-W."/>
            <person name="Bae J.-W."/>
        </authorList>
    </citation>
    <scope>NUCLEOTIDE SEQUENCE [LARGE SCALE GENOMIC DNA]</scope>
    <source>
        <strain evidence="2 3">KCTC 23642</strain>
    </source>
</reference>
<accession>A0A7G9SL78</accession>
<sequence>MGLILLLIVVWAVFVASLAPFVGEWPIAVQALFYLVMGIAWIIPLKPLVRWIQTGRFKRPVK</sequence>